<dbReference type="GO" id="GO:0003677">
    <property type="term" value="F:DNA binding"/>
    <property type="evidence" value="ECO:0007669"/>
    <property type="project" value="InterPro"/>
</dbReference>
<reference evidence="2 3" key="1">
    <citation type="journal article" date="2009" name="Stand. Genomic Sci.">
        <title>Complete genome sequence of Desulfotomaculum acetoxidans type strain (5575).</title>
        <authorList>
            <person name="Spring S."/>
            <person name="Lapidus A."/>
            <person name="Schroder M."/>
            <person name="Gleim D."/>
            <person name="Sims D."/>
            <person name="Meincke L."/>
            <person name="Glavina Del Rio T."/>
            <person name="Tice H."/>
            <person name="Copeland A."/>
            <person name="Cheng J.F."/>
            <person name="Lucas S."/>
            <person name="Chen F."/>
            <person name="Nolan M."/>
            <person name="Bruce D."/>
            <person name="Goodwin L."/>
            <person name="Pitluck S."/>
            <person name="Ivanova N."/>
            <person name="Mavromatis K."/>
            <person name="Mikhailova N."/>
            <person name="Pati A."/>
            <person name="Chen A."/>
            <person name="Palaniappan K."/>
            <person name="Land M."/>
            <person name="Hauser L."/>
            <person name="Chang Y.J."/>
            <person name="Jeffries C.D."/>
            <person name="Chain P."/>
            <person name="Saunders E."/>
            <person name="Brettin T."/>
            <person name="Detter J.C."/>
            <person name="Goker M."/>
            <person name="Bristow J."/>
            <person name="Eisen J.A."/>
            <person name="Markowitz V."/>
            <person name="Hugenholtz P."/>
            <person name="Kyrpides N.C."/>
            <person name="Klenk H.P."/>
            <person name="Han C."/>
        </authorList>
    </citation>
    <scope>NUCLEOTIDE SEQUENCE [LARGE SCALE GENOMIC DNA]</scope>
    <source>
        <strain evidence="3">ATCC 49208 / DSM 771 / VKM B-1644</strain>
    </source>
</reference>
<dbReference type="GO" id="GO:0009307">
    <property type="term" value="P:DNA restriction-modification system"/>
    <property type="evidence" value="ECO:0007669"/>
    <property type="project" value="InterPro"/>
</dbReference>
<evidence type="ECO:0000313" key="2">
    <source>
        <dbReference type="EMBL" id="ACV62190.1"/>
    </source>
</evidence>
<evidence type="ECO:0000259" key="1">
    <source>
        <dbReference type="Pfam" id="PF04471"/>
    </source>
</evidence>
<name>C8W6A1_DESAS</name>
<keyword evidence="3" id="KW-1185">Reference proteome</keyword>
<dbReference type="Pfam" id="PF04471">
    <property type="entry name" value="Mrr_cat"/>
    <property type="match status" value="1"/>
</dbReference>
<organism evidence="2 3">
    <name type="scientific">Desulfofarcimen acetoxidans (strain ATCC 49208 / DSM 771 / KCTC 5769 / VKM B-1644 / 5575)</name>
    <name type="common">Desulfotomaculum acetoxidans</name>
    <dbReference type="NCBI Taxonomy" id="485916"/>
    <lineage>
        <taxon>Bacteria</taxon>
        <taxon>Bacillati</taxon>
        <taxon>Bacillota</taxon>
        <taxon>Clostridia</taxon>
        <taxon>Eubacteriales</taxon>
        <taxon>Peptococcaceae</taxon>
        <taxon>Desulfofarcimen</taxon>
    </lineage>
</organism>
<evidence type="ECO:0000313" key="3">
    <source>
        <dbReference type="Proteomes" id="UP000002217"/>
    </source>
</evidence>
<dbReference type="RefSeq" id="WP_015756905.1">
    <property type="nucleotide sequence ID" value="NC_013216.1"/>
</dbReference>
<sequence>MDLWFLEKNLYLFFREQNYTVEVLQKPDADTVLMILAKNGQKTLLLGRTSPLELDHQIVQQSVQAKVKYKCAGVVIAVNSKFTREAQKMARLEKVELWDNKKTRKNLLSVSAKNIAAINLPGTGELEKALQDMSVSLGINSSIMENNNKTNS</sequence>
<protein>
    <recommendedName>
        <fullName evidence="1">Restriction endonuclease type IV Mrr domain-containing protein</fullName>
    </recommendedName>
</protein>
<dbReference type="Proteomes" id="UP000002217">
    <property type="component" value="Chromosome"/>
</dbReference>
<dbReference type="STRING" id="485916.Dtox_1308"/>
<dbReference type="AlphaFoldDB" id="C8W6A1"/>
<dbReference type="KEGG" id="dae:Dtox_1308"/>
<dbReference type="InterPro" id="IPR007560">
    <property type="entry name" value="Restrct_endonuc_IV_Mrr"/>
</dbReference>
<dbReference type="HOGENOM" id="CLU_1719370_0_0_9"/>
<gene>
    <name evidence="2" type="ordered locus">Dtox_1308</name>
</gene>
<dbReference type="EMBL" id="CP001720">
    <property type="protein sequence ID" value="ACV62190.1"/>
    <property type="molecule type" value="Genomic_DNA"/>
</dbReference>
<proteinExistence type="predicted"/>
<accession>C8W6A1</accession>
<dbReference type="GO" id="GO:0004519">
    <property type="term" value="F:endonuclease activity"/>
    <property type="evidence" value="ECO:0007669"/>
    <property type="project" value="InterPro"/>
</dbReference>
<feature type="domain" description="Restriction endonuclease type IV Mrr" evidence="1">
    <location>
        <begin position="6"/>
        <end position="102"/>
    </location>
</feature>